<evidence type="ECO:0000256" key="5">
    <source>
        <dbReference type="ARBA" id="ARBA00023040"/>
    </source>
</evidence>
<feature type="transmembrane region" description="Helical" evidence="10">
    <location>
        <begin position="118"/>
        <end position="143"/>
    </location>
</feature>
<reference evidence="13" key="1">
    <citation type="submission" date="2025-08" db="UniProtKB">
        <authorList>
            <consortium name="RefSeq"/>
        </authorList>
    </citation>
    <scope>IDENTIFICATION</scope>
</reference>
<evidence type="ECO:0000256" key="3">
    <source>
        <dbReference type="ARBA" id="ARBA00022692"/>
    </source>
</evidence>
<dbReference type="PANTHER" id="PTHR45695">
    <property type="entry name" value="LEUCOKININ RECEPTOR-RELATED"/>
    <property type="match status" value="1"/>
</dbReference>
<keyword evidence="4 10" id="KW-1133">Transmembrane helix</keyword>
<dbReference type="InterPro" id="IPR017452">
    <property type="entry name" value="GPCR_Rhodpsn_7TM"/>
</dbReference>
<dbReference type="PRINTS" id="PR01012">
    <property type="entry name" value="NRPEPTIDEYR"/>
</dbReference>
<dbReference type="GO" id="GO:0004983">
    <property type="term" value="F:neuropeptide Y receptor activity"/>
    <property type="evidence" value="ECO:0007669"/>
    <property type="project" value="InterPro"/>
</dbReference>
<sequence>MNQTTGQILPAMTSATLKSEADISPSALLRPFLDSDCDNDCYSNNFSFMVNDSYEYNENYMLKDNISKAVIGHELTNESKIGLIFLYSTTTILAITGNIIVILVFTVGKWSRTDLRPFLINLAIADLVMAIFCMPFTFTYVLLETWIFSKPVCPMVLFVQMVAVTASVSTNMAIGIDRFLAVAFPLRSRLTSARSKCIILPIWIASVMLASVNLFVGRAFDLKVPAKGGGLPNLTITKCEEVWPNATPRRVFTLFVLTITYLLPMLILGVTYSIIGVILWRRTAPGNADRVRDSQQLRSKRKVIKTLVIVVTIFVLCWLPLHVFFLVLDFQPALANMSNQTLTSIYLGVHWLAMSNSFANPIIYGFTNESFRADLVNLCVKIFPCCICLKRLMRRRISMSTYDTGVFRRQSAIHYKARTRTAFTNTTPNGNMRTAFQPHKFHAIDMRMEQIE</sequence>
<dbReference type="InterPro" id="IPR000611">
    <property type="entry name" value="NPY_rcpt"/>
</dbReference>
<keyword evidence="3 9" id="KW-0812">Transmembrane</keyword>
<dbReference type="GO" id="GO:0005886">
    <property type="term" value="C:plasma membrane"/>
    <property type="evidence" value="ECO:0007669"/>
    <property type="project" value="TreeGrafter"/>
</dbReference>
<evidence type="ECO:0000256" key="2">
    <source>
        <dbReference type="ARBA" id="ARBA00010663"/>
    </source>
</evidence>
<evidence type="ECO:0000259" key="11">
    <source>
        <dbReference type="PROSITE" id="PS50262"/>
    </source>
</evidence>
<proteinExistence type="inferred from homology"/>
<keyword evidence="5 9" id="KW-0297">G-protein coupled receptor</keyword>
<keyword evidence="7 9" id="KW-0675">Receptor</keyword>
<feature type="domain" description="G-protein coupled receptors family 1 profile" evidence="11">
    <location>
        <begin position="97"/>
        <end position="364"/>
    </location>
</feature>
<organism evidence="12 13">
    <name type="scientific">Octopus sinensis</name>
    <name type="common">East Asian common octopus</name>
    <dbReference type="NCBI Taxonomy" id="2607531"/>
    <lineage>
        <taxon>Eukaryota</taxon>
        <taxon>Metazoa</taxon>
        <taxon>Spiralia</taxon>
        <taxon>Lophotrochozoa</taxon>
        <taxon>Mollusca</taxon>
        <taxon>Cephalopoda</taxon>
        <taxon>Coleoidea</taxon>
        <taxon>Octopodiformes</taxon>
        <taxon>Octopoda</taxon>
        <taxon>Incirrata</taxon>
        <taxon>Octopodidae</taxon>
        <taxon>Octopus</taxon>
    </lineage>
</organism>
<dbReference type="Gene3D" id="1.20.1070.10">
    <property type="entry name" value="Rhodopsin 7-helix transmembrane proteins"/>
    <property type="match status" value="1"/>
</dbReference>
<protein>
    <submittedName>
        <fullName evidence="13">Substance-K receptor-like</fullName>
    </submittedName>
</protein>
<evidence type="ECO:0000313" key="13">
    <source>
        <dbReference type="RefSeq" id="XP_029656781.1"/>
    </source>
</evidence>
<gene>
    <name evidence="13" type="primary">LOC115230791</name>
</gene>
<dbReference type="SUPFAM" id="SSF81321">
    <property type="entry name" value="Family A G protein-coupled receptor-like"/>
    <property type="match status" value="1"/>
</dbReference>
<keyword evidence="12" id="KW-1185">Reference proteome</keyword>
<evidence type="ECO:0000256" key="9">
    <source>
        <dbReference type="RuleBase" id="RU000688"/>
    </source>
</evidence>
<dbReference type="Proteomes" id="UP000515154">
    <property type="component" value="Linkage group LG2"/>
</dbReference>
<feature type="transmembrane region" description="Helical" evidence="10">
    <location>
        <begin position="155"/>
        <end position="176"/>
    </location>
</feature>
<feature type="transmembrane region" description="Helical" evidence="10">
    <location>
        <begin position="251"/>
        <end position="280"/>
    </location>
</feature>
<evidence type="ECO:0000256" key="4">
    <source>
        <dbReference type="ARBA" id="ARBA00022989"/>
    </source>
</evidence>
<evidence type="ECO:0000256" key="10">
    <source>
        <dbReference type="SAM" id="Phobius"/>
    </source>
</evidence>
<keyword evidence="8 9" id="KW-0807">Transducer</keyword>
<evidence type="ECO:0000256" key="7">
    <source>
        <dbReference type="ARBA" id="ARBA00023170"/>
    </source>
</evidence>
<comment type="subcellular location">
    <subcellularLocation>
        <location evidence="1">Membrane</location>
        <topology evidence="1">Multi-pass membrane protein</topology>
    </subcellularLocation>
</comment>
<dbReference type="SMART" id="SM01381">
    <property type="entry name" value="7TM_GPCR_Srsx"/>
    <property type="match status" value="1"/>
</dbReference>
<dbReference type="PRINTS" id="PR00237">
    <property type="entry name" value="GPCRRHODOPSN"/>
</dbReference>
<name>A0A6P7U730_9MOLL</name>
<evidence type="ECO:0000256" key="8">
    <source>
        <dbReference type="ARBA" id="ARBA00023224"/>
    </source>
</evidence>
<dbReference type="RefSeq" id="XP_029656781.1">
    <property type="nucleotide sequence ID" value="XM_029800921.2"/>
</dbReference>
<keyword evidence="6 10" id="KW-0472">Membrane</keyword>
<feature type="transmembrane region" description="Helical" evidence="10">
    <location>
        <begin position="84"/>
        <end position="106"/>
    </location>
</feature>
<evidence type="ECO:0000256" key="6">
    <source>
        <dbReference type="ARBA" id="ARBA00023136"/>
    </source>
</evidence>
<dbReference type="InterPro" id="IPR000276">
    <property type="entry name" value="GPCR_Rhodpsn"/>
</dbReference>
<accession>A0A6P7U730</accession>
<dbReference type="PROSITE" id="PS00237">
    <property type="entry name" value="G_PROTEIN_RECEP_F1_1"/>
    <property type="match status" value="1"/>
</dbReference>
<evidence type="ECO:0000313" key="12">
    <source>
        <dbReference type="Proteomes" id="UP000515154"/>
    </source>
</evidence>
<dbReference type="KEGG" id="osn:115230791"/>
<dbReference type="Pfam" id="PF00001">
    <property type="entry name" value="7tm_1"/>
    <property type="match status" value="1"/>
</dbReference>
<dbReference type="PANTHER" id="PTHR45695:SF9">
    <property type="entry name" value="LEUCOKININ RECEPTOR"/>
    <property type="match status" value="1"/>
</dbReference>
<feature type="transmembrane region" description="Helical" evidence="10">
    <location>
        <begin position="197"/>
        <end position="216"/>
    </location>
</feature>
<evidence type="ECO:0000256" key="1">
    <source>
        <dbReference type="ARBA" id="ARBA00004141"/>
    </source>
</evidence>
<feature type="transmembrane region" description="Helical" evidence="10">
    <location>
        <begin position="307"/>
        <end position="328"/>
    </location>
</feature>
<dbReference type="PROSITE" id="PS50262">
    <property type="entry name" value="G_PROTEIN_RECEP_F1_2"/>
    <property type="match status" value="1"/>
</dbReference>
<comment type="similarity">
    <text evidence="2 9">Belongs to the G-protein coupled receptor 1 family.</text>
</comment>
<dbReference type="AlphaFoldDB" id="A0A6P7U730"/>